<dbReference type="EMBL" id="KN847317">
    <property type="protein sequence ID" value="KIW60690.1"/>
    <property type="molecule type" value="Genomic_DNA"/>
</dbReference>
<dbReference type="GO" id="GO:0008270">
    <property type="term" value="F:zinc ion binding"/>
    <property type="evidence" value="ECO:0007669"/>
    <property type="project" value="InterPro"/>
</dbReference>
<sequence length="554" mass="63163">MEVGIRNTQRAPLSCISCYKRKVKCDKKIPCGQCVRRGVVSTCRREKVKVKGQLMQAGTDESHLGATYQDLLLENLALRAQVHAATPNTTESQSMNEDDVFVLDDTIESFGVHLFDSLTYKHLPCTVTTYEDVEFPTRKQSDYLILQARERISWIHYALHHPTFEQEHDEFWNRNEGHSARLAYDPAWLAIYFSTLSAVLVFFHEEDTPTSPAPDCSSLTRMRKWYDTAIFFLEKADYLRVPTLKTVQTIAILGIVFNNVGEFHFHANLWAVAIRIAQTIKIDDERSLAARPAVEREVCRRVWWTLIICDWLPIHQRNPIVLEQNFQVNMPAIKDDDELSGSKSRPASHPRPIHYHIVMIKLAMIYNRYRMALKLGRWTNSTVVDLVAKTDESLAQIIVELPPYLQNDASALTSAKFSETDYPWISWQRTKLSMLLHNLRISVNKILRNIWSDQGLVFQRVRSICLASSTAIISLALDSGQPSERLNSWAVVTNLFSAAVTIAIEEELRGGSADEDPSNPVRRCIAFFESVKEHNQVAVAALEMLHAIIKRSGP</sequence>
<dbReference type="Proteomes" id="UP000054342">
    <property type="component" value="Unassembled WGS sequence"/>
</dbReference>
<organism evidence="7 8">
    <name type="scientific">Exophiala xenobiotica</name>
    <dbReference type="NCBI Taxonomy" id="348802"/>
    <lineage>
        <taxon>Eukaryota</taxon>
        <taxon>Fungi</taxon>
        <taxon>Dikarya</taxon>
        <taxon>Ascomycota</taxon>
        <taxon>Pezizomycotina</taxon>
        <taxon>Eurotiomycetes</taxon>
        <taxon>Chaetothyriomycetidae</taxon>
        <taxon>Chaetothyriales</taxon>
        <taxon>Herpotrichiellaceae</taxon>
        <taxon>Exophiala</taxon>
    </lineage>
</organism>
<dbReference type="PROSITE" id="PS50048">
    <property type="entry name" value="ZN2_CY6_FUNGAL_2"/>
    <property type="match status" value="1"/>
</dbReference>
<evidence type="ECO:0000313" key="8">
    <source>
        <dbReference type="Proteomes" id="UP000054342"/>
    </source>
</evidence>
<keyword evidence="2" id="KW-0805">Transcription regulation</keyword>
<protein>
    <recommendedName>
        <fullName evidence="6">Zn(2)-C6 fungal-type domain-containing protein</fullName>
    </recommendedName>
</protein>
<dbReference type="SMART" id="SM00066">
    <property type="entry name" value="GAL4"/>
    <property type="match status" value="1"/>
</dbReference>
<name>A0A0D2F167_9EURO</name>
<dbReference type="HOGENOM" id="CLU_013987_2_0_1"/>
<dbReference type="SUPFAM" id="SSF57701">
    <property type="entry name" value="Zn2/Cys6 DNA-binding domain"/>
    <property type="match status" value="1"/>
</dbReference>
<keyword evidence="4" id="KW-0804">Transcription</keyword>
<dbReference type="InterPro" id="IPR031760">
    <property type="entry name" value="Cep3_C"/>
</dbReference>
<evidence type="ECO:0000256" key="3">
    <source>
        <dbReference type="ARBA" id="ARBA00023125"/>
    </source>
</evidence>
<keyword evidence="5" id="KW-0539">Nucleus</keyword>
<evidence type="ECO:0000256" key="2">
    <source>
        <dbReference type="ARBA" id="ARBA00023015"/>
    </source>
</evidence>
<dbReference type="OrthoDB" id="1747771at2759"/>
<feature type="domain" description="Zn(2)-C6 fungal-type" evidence="6">
    <location>
        <begin position="14"/>
        <end position="45"/>
    </location>
</feature>
<proteinExistence type="predicted"/>
<dbReference type="AlphaFoldDB" id="A0A0D2F167"/>
<dbReference type="PANTHER" id="PTHR31001:SF76">
    <property type="entry name" value="ZN(2)-C6 FUNGAL-TYPE DOMAIN-CONTAINING PROTEIN"/>
    <property type="match status" value="1"/>
</dbReference>
<dbReference type="CDD" id="cd00067">
    <property type="entry name" value="GAL4"/>
    <property type="match status" value="1"/>
</dbReference>
<evidence type="ECO:0000256" key="4">
    <source>
        <dbReference type="ARBA" id="ARBA00023163"/>
    </source>
</evidence>
<accession>A0A0D2F167</accession>
<comment type="subcellular location">
    <subcellularLocation>
        <location evidence="1">Nucleus</location>
    </subcellularLocation>
</comment>
<evidence type="ECO:0000313" key="7">
    <source>
        <dbReference type="EMBL" id="KIW60690.1"/>
    </source>
</evidence>
<dbReference type="RefSeq" id="XP_013321274.1">
    <property type="nucleotide sequence ID" value="XM_013465820.1"/>
</dbReference>
<dbReference type="EMBL" id="KN847317">
    <property type="protein sequence ID" value="KIW60689.1"/>
    <property type="molecule type" value="Genomic_DNA"/>
</dbReference>
<gene>
    <name evidence="7" type="ORF">PV05_00889</name>
</gene>
<evidence type="ECO:0000256" key="5">
    <source>
        <dbReference type="ARBA" id="ARBA00023242"/>
    </source>
</evidence>
<dbReference type="GO" id="GO:0003677">
    <property type="term" value="F:DNA binding"/>
    <property type="evidence" value="ECO:0007669"/>
    <property type="project" value="UniProtKB-KW"/>
</dbReference>
<evidence type="ECO:0000259" key="6">
    <source>
        <dbReference type="PROSITE" id="PS50048"/>
    </source>
</evidence>
<dbReference type="STRING" id="348802.A0A0D2F167"/>
<dbReference type="GO" id="GO:0005634">
    <property type="term" value="C:nucleus"/>
    <property type="evidence" value="ECO:0007669"/>
    <property type="project" value="UniProtKB-SubCell"/>
</dbReference>
<keyword evidence="8" id="KW-1185">Reference proteome</keyword>
<keyword evidence="3" id="KW-0238">DNA-binding</keyword>
<dbReference type="Pfam" id="PF16846">
    <property type="entry name" value="Cep3"/>
    <property type="match status" value="1"/>
</dbReference>
<dbReference type="Pfam" id="PF00172">
    <property type="entry name" value="Zn_clus"/>
    <property type="match status" value="1"/>
</dbReference>
<dbReference type="InterPro" id="IPR050613">
    <property type="entry name" value="Sec_Metabolite_Reg"/>
</dbReference>
<dbReference type="InterPro" id="IPR036864">
    <property type="entry name" value="Zn2-C6_fun-type_DNA-bd_sf"/>
</dbReference>
<reference evidence="7 8" key="1">
    <citation type="submission" date="2015-01" db="EMBL/GenBank/DDBJ databases">
        <title>The Genome Sequence of Exophiala xenobiotica CBS118157.</title>
        <authorList>
            <consortium name="The Broad Institute Genomics Platform"/>
            <person name="Cuomo C."/>
            <person name="de Hoog S."/>
            <person name="Gorbushina A."/>
            <person name="Stielow B."/>
            <person name="Teixiera M."/>
            <person name="Abouelleil A."/>
            <person name="Chapman S.B."/>
            <person name="Priest M."/>
            <person name="Young S.K."/>
            <person name="Wortman J."/>
            <person name="Nusbaum C."/>
            <person name="Birren B."/>
        </authorList>
    </citation>
    <scope>NUCLEOTIDE SEQUENCE [LARGE SCALE GENOMIC DNA]</scope>
    <source>
        <strain evidence="7 8">CBS 118157</strain>
    </source>
</reference>
<dbReference type="GO" id="GO:0000981">
    <property type="term" value="F:DNA-binding transcription factor activity, RNA polymerase II-specific"/>
    <property type="evidence" value="ECO:0007669"/>
    <property type="project" value="InterPro"/>
</dbReference>
<dbReference type="GeneID" id="25322797"/>
<evidence type="ECO:0000256" key="1">
    <source>
        <dbReference type="ARBA" id="ARBA00004123"/>
    </source>
</evidence>
<dbReference type="CDD" id="cd12148">
    <property type="entry name" value="fungal_TF_MHR"/>
    <property type="match status" value="1"/>
</dbReference>
<dbReference type="Gene3D" id="4.10.240.10">
    <property type="entry name" value="Zn(2)-C6 fungal-type DNA-binding domain"/>
    <property type="match status" value="1"/>
</dbReference>
<dbReference type="RefSeq" id="XP_013321273.1">
    <property type="nucleotide sequence ID" value="XM_013465819.1"/>
</dbReference>
<dbReference type="InterPro" id="IPR001138">
    <property type="entry name" value="Zn2Cys6_DnaBD"/>
</dbReference>
<dbReference type="PANTHER" id="PTHR31001">
    <property type="entry name" value="UNCHARACTERIZED TRANSCRIPTIONAL REGULATORY PROTEIN"/>
    <property type="match status" value="1"/>
</dbReference>